<evidence type="ECO:0000313" key="3">
    <source>
        <dbReference type="Proteomes" id="UP000001107"/>
    </source>
</evidence>
<dbReference type="GeneID" id="5325137"/>
<accession>A6US56</accession>
<dbReference type="KEGG" id="mvn:Mevan_1433"/>
<dbReference type="EMBL" id="CP000742">
    <property type="protein sequence ID" value="ABR55328.1"/>
    <property type="molecule type" value="Genomic_DNA"/>
</dbReference>
<dbReference type="STRING" id="406327.Mevan_1433"/>
<dbReference type="HOGENOM" id="CLU_104194_0_2_2"/>
<dbReference type="PANTHER" id="PTHR42983">
    <property type="entry name" value="DINITROGENASE IRON-MOLYBDENUM COFACTOR PROTEIN-RELATED"/>
    <property type="match status" value="1"/>
</dbReference>
<dbReference type="Proteomes" id="UP000001107">
    <property type="component" value="Chromosome"/>
</dbReference>
<dbReference type="InterPro" id="IPR003731">
    <property type="entry name" value="Di-Nase_FeMo-co_biosynth"/>
</dbReference>
<reference evidence="2" key="1">
    <citation type="submission" date="2007-06" db="EMBL/GenBank/DDBJ databases">
        <title>Complete sequence of Methanococcus vannielii SB.</title>
        <authorList>
            <consortium name="US DOE Joint Genome Institute"/>
            <person name="Copeland A."/>
            <person name="Lucas S."/>
            <person name="Lapidus A."/>
            <person name="Barry K."/>
            <person name="Glavina del Rio T."/>
            <person name="Dalin E."/>
            <person name="Tice H."/>
            <person name="Pitluck S."/>
            <person name="Chain P."/>
            <person name="Malfatti S."/>
            <person name="Shin M."/>
            <person name="Vergez L."/>
            <person name="Schmutz J."/>
            <person name="Larimer F."/>
            <person name="Land M."/>
            <person name="Hauser L."/>
            <person name="Kyrpides N."/>
            <person name="Anderson I."/>
            <person name="Sieprawska-Lupa M."/>
            <person name="Whitman W.B."/>
            <person name="Richardson P."/>
        </authorList>
    </citation>
    <scope>NUCLEOTIDE SEQUENCE [LARGE SCALE GENOMIC DNA]</scope>
    <source>
        <strain evidence="2">SB</strain>
    </source>
</reference>
<protein>
    <recommendedName>
        <fullName evidence="1">Dinitrogenase iron-molybdenum cofactor biosynthesis domain-containing protein</fullName>
    </recommendedName>
</protein>
<evidence type="ECO:0000259" key="1">
    <source>
        <dbReference type="Pfam" id="PF02579"/>
    </source>
</evidence>
<feature type="domain" description="Dinitrogenase iron-molybdenum cofactor biosynthesis" evidence="1">
    <location>
        <begin position="15"/>
        <end position="74"/>
    </location>
</feature>
<organism evidence="2 3">
    <name type="scientific">Methanococcus vannielii (strain ATCC 35089 / DSM 1224 / JCM 13029 / OCM 148 / SB)</name>
    <dbReference type="NCBI Taxonomy" id="406327"/>
    <lineage>
        <taxon>Archaea</taxon>
        <taxon>Methanobacteriati</taxon>
        <taxon>Methanobacteriota</taxon>
        <taxon>Methanomada group</taxon>
        <taxon>Methanococci</taxon>
        <taxon>Methanococcales</taxon>
        <taxon>Methanococcaceae</taxon>
        <taxon>Methanococcus</taxon>
    </lineage>
</organism>
<dbReference type="AlphaFoldDB" id="A6US56"/>
<dbReference type="Pfam" id="PF02579">
    <property type="entry name" value="Nitro_FeMo-Co"/>
    <property type="match status" value="1"/>
</dbReference>
<evidence type="ECO:0000313" key="2">
    <source>
        <dbReference type="EMBL" id="ABR55328.1"/>
    </source>
</evidence>
<sequence>MKICVTSTGNSFESGFEQKFGRSPYFIIYDTETKEFETLDNLKRDSAHGAGIGASQAVLSKGINVVISGNIGPNVKIEV</sequence>
<dbReference type="eggNOG" id="arCOG02734">
    <property type="taxonomic scope" value="Archaea"/>
</dbReference>
<name>A6US56_METVS</name>
<dbReference type="PANTHER" id="PTHR42983:SF1">
    <property type="entry name" value="IRON-MOLYBDENUM PROTEIN"/>
    <property type="match status" value="1"/>
</dbReference>
<dbReference type="InterPro" id="IPR036105">
    <property type="entry name" value="DiNase_FeMo-co_biosyn_sf"/>
</dbReference>
<gene>
    <name evidence="2" type="ordered locus">Mevan_1433</name>
</gene>
<dbReference type="Gene3D" id="3.30.420.130">
    <property type="entry name" value="Dinitrogenase iron-molybdenum cofactor biosynthesis domain"/>
    <property type="match status" value="1"/>
</dbReference>
<keyword evidence="3" id="KW-1185">Reference proteome</keyword>
<dbReference type="SUPFAM" id="SSF53146">
    <property type="entry name" value="Nitrogenase accessory factor-like"/>
    <property type="match status" value="1"/>
</dbReference>
<dbReference type="RefSeq" id="WP_012066242.1">
    <property type="nucleotide sequence ID" value="NC_009634.1"/>
</dbReference>
<proteinExistence type="predicted"/>